<proteinExistence type="predicted"/>
<organism evidence="1 2">
    <name type="scientific">Allacma fusca</name>
    <dbReference type="NCBI Taxonomy" id="39272"/>
    <lineage>
        <taxon>Eukaryota</taxon>
        <taxon>Metazoa</taxon>
        <taxon>Ecdysozoa</taxon>
        <taxon>Arthropoda</taxon>
        <taxon>Hexapoda</taxon>
        <taxon>Collembola</taxon>
        <taxon>Symphypleona</taxon>
        <taxon>Sminthuridae</taxon>
        <taxon>Allacma</taxon>
    </lineage>
</organism>
<evidence type="ECO:0000313" key="1">
    <source>
        <dbReference type="EMBL" id="CAG7833230.1"/>
    </source>
</evidence>
<protein>
    <submittedName>
        <fullName evidence="1">Uncharacterized protein</fullName>
    </submittedName>
</protein>
<name>A0A8J2LFL6_9HEXA</name>
<dbReference type="Proteomes" id="UP000708208">
    <property type="component" value="Unassembled WGS sequence"/>
</dbReference>
<reference evidence="1" key="1">
    <citation type="submission" date="2021-06" db="EMBL/GenBank/DDBJ databases">
        <authorList>
            <person name="Hodson N. C."/>
            <person name="Mongue J. A."/>
            <person name="Jaron S. K."/>
        </authorList>
    </citation>
    <scope>NUCLEOTIDE SEQUENCE</scope>
</reference>
<dbReference type="AlphaFoldDB" id="A0A8J2LFL6"/>
<accession>A0A8J2LFL6</accession>
<sequence>VSKTFSSNIGSRRNYMDLYMYVSSGNAPKCTQAIFLKL</sequence>
<evidence type="ECO:0000313" key="2">
    <source>
        <dbReference type="Proteomes" id="UP000708208"/>
    </source>
</evidence>
<dbReference type="EMBL" id="CAJVCH010569189">
    <property type="protein sequence ID" value="CAG7833230.1"/>
    <property type="molecule type" value="Genomic_DNA"/>
</dbReference>
<feature type="non-terminal residue" evidence="1">
    <location>
        <position position="1"/>
    </location>
</feature>
<keyword evidence="2" id="KW-1185">Reference proteome</keyword>
<comment type="caution">
    <text evidence="1">The sequence shown here is derived from an EMBL/GenBank/DDBJ whole genome shotgun (WGS) entry which is preliminary data.</text>
</comment>
<gene>
    <name evidence="1" type="ORF">AFUS01_LOCUS42870</name>
</gene>